<feature type="transmembrane region" description="Helical" evidence="2">
    <location>
        <begin position="72"/>
        <end position="93"/>
    </location>
</feature>
<dbReference type="AlphaFoldDB" id="A0A3S5A476"/>
<feature type="non-terminal residue" evidence="3">
    <location>
        <position position="167"/>
    </location>
</feature>
<keyword evidence="2" id="KW-0812">Transmembrane</keyword>
<dbReference type="EMBL" id="CAAALY010041385">
    <property type="protein sequence ID" value="VEL19387.1"/>
    <property type="molecule type" value="Genomic_DNA"/>
</dbReference>
<reference evidence="3" key="1">
    <citation type="submission" date="2018-11" db="EMBL/GenBank/DDBJ databases">
        <authorList>
            <consortium name="Pathogen Informatics"/>
        </authorList>
    </citation>
    <scope>NUCLEOTIDE SEQUENCE</scope>
</reference>
<name>A0A3S5A476_9PLAT</name>
<sequence>FLVGPSGRGTSRDDVSGSFPPESVGVDKAVKASTAQQISMECRGVSPSSGAGLPLRPDDLFQLRAGGSPSPVRTFCYGMLFGILMSTFFLLAVRPYGRAGCRLGCPATLIAGSPSGWPGLGLRSLGLPSFMTKPRGRTIWFFCIIGMLIIGYVFVWSDLSHNTPNSH</sequence>
<keyword evidence="2" id="KW-0472">Membrane</keyword>
<feature type="transmembrane region" description="Helical" evidence="2">
    <location>
        <begin position="139"/>
        <end position="157"/>
    </location>
</feature>
<evidence type="ECO:0000313" key="3">
    <source>
        <dbReference type="EMBL" id="VEL19387.1"/>
    </source>
</evidence>
<gene>
    <name evidence="3" type="ORF">PXEA_LOCUS12827</name>
</gene>
<keyword evidence="4" id="KW-1185">Reference proteome</keyword>
<protein>
    <submittedName>
        <fullName evidence="3">Uncharacterized protein</fullName>
    </submittedName>
</protein>
<evidence type="ECO:0000256" key="2">
    <source>
        <dbReference type="SAM" id="Phobius"/>
    </source>
</evidence>
<keyword evidence="2" id="KW-1133">Transmembrane helix</keyword>
<evidence type="ECO:0000313" key="4">
    <source>
        <dbReference type="Proteomes" id="UP000784294"/>
    </source>
</evidence>
<organism evidence="3 4">
    <name type="scientific">Protopolystoma xenopodis</name>
    <dbReference type="NCBI Taxonomy" id="117903"/>
    <lineage>
        <taxon>Eukaryota</taxon>
        <taxon>Metazoa</taxon>
        <taxon>Spiralia</taxon>
        <taxon>Lophotrochozoa</taxon>
        <taxon>Platyhelminthes</taxon>
        <taxon>Monogenea</taxon>
        <taxon>Polyopisthocotylea</taxon>
        <taxon>Polystomatidea</taxon>
        <taxon>Polystomatidae</taxon>
        <taxon>Protopolystoma</taxon>
    </lineage>
</organism>
<proteinExistence type="predicted"/>
<dbReference type="Proteomes" id="UP000784294">
    <property type="component" value="Unassembled WGS sequence"/>
</dbReference>
<accession>A0A3S5A476</accession>
<feature type="region of interest" description="Disordered" evidence="1">
    <location>
        <begin position="1"/>
        <end position="24"/>
    </location>
</feature>
<comment type="caution">
    <text evidence="3">The sequence shown here is derived from an EMBL/GenBank/DDBJ whole genome shotgun (WGS) entry which is preliminary data.</text>
</comment>
<evidence type="ECO:0000256" key="1">
    <source>
        <dbReference type="SAM" id="MobiDB-lite"/>
    </source>
</evidence>